<dbReference type="Gene3D" id="2.40.160.20">
    <property type="match status" value="1"/>
</dbReference>
<evidence type="ECO:0000256" key="1">
    <source>
        <dbReference type="SAM" id="SignalP"/>
    </source>
</evidence>
<sequence>MKRQISLLFALLPLVSLAQTQPKSKQNDLLGQGKFSIGLGLGGGTGGSTGTYGRVAPRAQYFVKNGWSVNVEGRHETNGKQYSYSGAGLTTRYYVLRTNKVTIFGQAGYFYGRSRNRTYTFELTAAGGTLRVEETNQFGMANAGIGAQYKVGKRWSLEALHEYNYGRCMSDNSMQQTRTTIGMNFLLKKP</sequence>
<keyword evidence="1" id="KW-0732">Signal</keyword>
<protein>
    <submittedName>
        <fullName evidence="2">Outer membrane protein</fullName>
    </submittedName>
</protein>
<evidence type="ECO:0000313" key="3">
    <source>
        <dbReference type="Proteomes" id="UP001597469"/>
    </source>
</evidence>
<dbReference type="Proteomes" id="UP001597469">
    <property type="component" value="Unassembled WGS sequence"/>
</dbReference>
<evidence type="ECO:0000313" key="2">
    <source>
        <dbReference type="EMBL" id="MFD2570146.1"/>
    </source>
</evidence>
<name>A0ABW5M1J2_9BACT</name>
<proteinExistence type="predicted"/>
<dbReference type="SUPFAM" id="SSF56925">
    <property type="entry name" value="OMPA-like"/>
    <property type="match status" value="1"/>
</dbReference>
<accession>A0ABW5M1J2</accession>
<gene>
    <name evidence="2" type="ORF">ACFSUS_05830</name>
</gene>
<comment type="caution">
    <text evidence="2">The sequence shown here is derived from an EMBL/GenBank/DDBJ whole genome shotgun (WGS) entry which is preliminary data.</text>
</comment>
<organism evidence="2 3">
    <name type="scientific">Spirosoma soli</name>
    <dbReference type="NCBI Taxonomy" id="1770529"/>
    <lineage>
        <taxon>Bacteria</taxon>
        <taxon>Pseudomonadati</taxon>
        <taxon>Bacteroidota</taxon>
        <taxon>Cytophagia</taxon>
        <taxon>Cytophagales</taxon>
        <taxon>Cytophagaceae</taxon>
        <taxon>Spirosoma</taxon>
    </lineage>
</organism>
<reference evidence="3" key="1">
    <citation type="journal article" date="2019" name="Int. J. Syst. Evol. Microbiol.">
        <title>The Global Catalogue of Microorganisms (GCM) 10K type strain sequencing project: providing services to taxonomists for standard genome sequencing and annotation.</title>
        <authorList>
            <consortium name="The Broad Institute Genomics Platform"/>
            <consortium name="The Broad Institute Genome Sequencing Center for Infectious Disease"/>
            <person name="Wu L."/>
            <person name="Ma J."/>
        </authorList>
    </citation>
    <scope>NUCLEOTIDE SEQUENCE [LARGE SCALE GENOMIC DNA]</scope>
    <source>
        <strain evidence="3">KCTC 42805</strain>
    </source>
</reference>
<feature type="chain" id="PRO_5046401391" evidence="1">
    <location>
        <begin position="19"/>
        <end position="190"/>
    </location>
</feature>
<keyword evidence="3" id="KW-1185">Reference proteome</keyword>
<feature type="signal peptide" evidence="1">
    <location>
        <begin position="1"/>
        <end position="18"/>
    </location>
</feature>
<dbReference type="InterPro" id="IPR011250">
    <property type="entry name" value="OMP/PagP_B-barrel"/>
</dbReference>
<dbReference type="EMBL" id="JBHULN010000002">
    <property type="protein sequence ID" value="MFD2570146.1"/>
    <property type="molecule type" value="Genomic_DNA"/>
</dbReference>
<dbReference type="RefSeq" id="WP_381520373.1">
    <property type="nucleotide sequence ID" value="NZ_JBHULN010000002.1"/>
</dbReference>